<evidence type="ECO:0000313" key="2">
    <source>
        <dbReference type="EMBL" id="CAI9976074.1"/>
    </source>
</evidence>
<comment type="caution">
    <text evidence="2">The sequence shown here is derived from an EMBL/GenBank/DDBJ whole genome shotgun (WGS) entry which is preliminary data.</text>
</comment>
<reference evidence="2" key="1">
    <citation type="submission" date="2023-06" db="EMBL/GenBank/DDBJ databases">
        <authorList>
            <person name="Kurt Z."/>
        </authorList>
    </citation>
    <scope>NUCLEOTIDE SEQUENCE</scope>
</reference>
<dbReference type="EMBL" id="CAXDID020000293">
    <property type="protein sequence ID" value="CAL6071926.1"/>
    <property type="molecule type" value="Genomic_DNA"/>
</dbReference>
<evidence type="ECO:0000313" key="3">
    <source>
        <dbReference type="EMBL" id="CAL6071926.1"/>
    </source>
</evidence>
<name>A0AA86V0S7_9EUKA</name>
<organism evidence="2">
    <name type="scientific">Hexamita inflata</name>
    <dbReference type="NCBI Taxonomy" id="28002"/>
    <lineage>
        <taxon>Eukaryota</taxon>
        <taxon>Metamonada</taxon>
        <taxon>Diplomonadida</taxon>
        <taxon>Hexamitidae</taxon>
        <taxon>Hexamitinae</taxon>
        <taxon>Hexamita</taxon>
    </lineage>
</organism>
<accession>A0AA86V0S7</accession>
<feature type="region of interest" description="Disordered" evidence="1">
    <location>
        <begin position="88"/>
        <end position="109"/>
    </location>
</feature>
<feature type="region of interest" description="Disordered" evidence="1">
    <location>
        <begin position="1"/>
        <end position="76"/>
    </location>
</feature>
<reference evidence="3 4" key="2">
    <citation type="submission" date="2024-07" db="EMBL/GenBank/DDBJ databases">
        <authorList>
            <person name="Akdeniz Z."/>
        </authorList>
    </citation>
    <scope>NUCLEOTIDE SEQUENCE [LARGE SCALE GENOMIC DNA]</scope>
</reference>
<protein>
    <submittedName>
        <fullName evidence="3">Hypothetical_protein</fullName>
    </submittedName>
</protein>
<feature type="compositionally biased region" description="Basic and acidic residues" evidence="1">
    <location>
        <begin position="9"/>
        <end position="63"/>
    </location>
</feature>
<gene>
    <name evidence="3" type="ORF">HINF_LOCUS55376</name>
    <name evidence="2" type="ORF">HINF_LOCUS63719</name>
</gene>
<proteinExistence type="predicted"/>
<sequence>MKQSQQNMVRRETATPPEEGHYERRQASRVREQDKKAKPKATLDRTGSEQPSRIEDLEHERVRKISKKGQMSSIKTVQQNSLIRIFQYSSTSRGSPPLQRSIPQRDRPSIFSSLLGDQIQRWQIQQKRM</sequence>
<dbReference type="Proteomes" id="UP001642409">
    <property type="component" value="Unassembled WGS sequence"/>
</dbReference>
<dbReference type="EMBL" id="CATOUU010001172">
    <property type="protein sequence ID" value="CAI9976074.1"/>
    <property type="molecule type" value="Genomic_DNA"/>
</dbReference>
<evidence type="ECO:0000256" key="1">
    <source>
        <dbReference type="SAM" id="MobiDB-lite"/>
    </source>
</evidence>
<keyword evidence="4" id="KW-1185">Reference proteome</keyword>
<dbReference type="AlphaFoldDB" id="A0AA86V0S7"/>
<evidence type="ECO:0000313" key="4">
    <source>
        <dbReference type="Proteomes" id="UP001642409"/>
    </source>
</evidence>